<dbReference type="eggNOG" id="COG1670">
    <property type="taxonomic scope" value="Bacteria"/>
</dbReference>
<evidence type="ECO:0000256" key="1">
    <source>
        <dbReference type="SAM" id="MobiDB-lite"/>
    </source>
</evidence>
<dbReference type="PANTHER" id="PTHR43415:SF3">
    <property type="entry name" value="GNAT-FAMILY ACETYLTRANSFERASE"/>
    <property type="match status" value="1"/>
</dbReference>
<feature type="domain" description="N-acetyltransferase" evidence="2">
    <location>
        <begin position="1"/>
        <end position="133"/>
    </location>
</feature>
<organism evidence="3 4">
    <name type="scientific">Frankia casuarinae (strain DSM 45818 / CECT 9043 / HFP020203 / CcI3)</name>
    <dbReference type="NCBI Taxonomy" id="106370"/>
    <lineage>
        <taxon>Bacteria</taxon>
        <taxon>Bacillati</taxon>
        <taxon>Actinomycetota</taxon>
        <taxon>Actinomycetes</taxon>
        <taxon>Frankiales</taxon>
        <taxon>Frankiaceae</taxon>
        <taxon>Frankia</taxon>
    </lineage>
</organism>
<dbReference type="HOGENOM" id="CLU_013985_3_2_11"/>
<dbReference type="PANTHER" id="PTHR43415">
    <property type="entry name" value="SPERMIDINE N(1)-ACETYLTRANSFERASE"/>
    <property type="match status" value="1"/>
</dbReference>
<accession>Q2JGA7</accession>
<dbReference type="AlphaFoldDB" id="Q2JGA7"/>
<dbReference type="PhylomeDB" id="Q2JGA7"/>
<evidence type="ECO:0000313" key="4">
    <source>
        <dbReference type="Proteomes" id="UP000001937"/>
    </source>
</evidence>
<feature type="compositionally biased region" description="Basic and acidic residues" evidence="1">
    <location>
        <begin position="12"/>
        <end position="25"/>
    </location>
</feature>
<reference evidence="3 4" key="1">
    <citation type="journal article" date="2007" name="Genome Res.">
        <title>Genome characteristics of facultatively symbiotic Frankia sp. strains reflect host range and host plant biogeography.</title>
        <authorList>
            <person name="Normand P."/>
            <person name="Lapierre P."/>
            <person name="Tisa L.S."/>
            <person name="Gogarten J.P."/>
            <person name="Alloisio N."/>
            <person name="Bagnarol E."/>
            <person name="Bassi C.A."/>
            <person name="Berry A.M."/>
            <person name="Bickhart D.M."/>
            <person name="Choisne N."/>
            <person name="Couloux A."/>
            <person name="Cournoyer B."/>
            <person name="Cruveiller S."/>
            <person name="Daubin V."/>
            <person name="Demange N."/>
            <person name="Francino M.P."/>
            <person name="Goltsman E."/>
            <person name="Huang Y."/>
            <person name="Kopp O.R."/>
            <person name="Labarre L."/>
            <person name="Lapidus A."/>
            <person name="Lavire C."/>
            <person name="Marechal J."/>
            <person name="Martinez M."/>
            <person name="Mastronunzio J.E."/>
            <person name="Mullin B.C."/>
            <person name="Niemann J."/>
            <person name="Pujic P."/>
            <person name="Rawnsley T."/>
            <person name="Rouy Z."/>
            <person name="Schenowitz C."/>
            <person name="Sellstedt A."/>
            <person name="Tavares F."/>
            <person name="Tomkins J.P."/>
            <person name="Vallenet D."/>
            <person name="Valverde C."/>
            <person name="Wall L.G."/>
            <person name="Wang Y."/>
            <person name="Medigue C."/>
            <person name="Benson D.R."/>
        </authorList>
    </citation>
    <scope>NUCLEOTIDE SEQUENCE [LARGE SCALE GENOMIC DNA]</scope>
    <source>
        <strain evidence="4">DSM 45818 / CECT 9043 / CcI3</strain>
    </source>
</reference>
<dbReference type="InterPro" id="IPR016181">
    <property type="entry name" value="Acyl_CoA_acyltransferase"/>
</dbReference>
<keyword evidence="4" id="KW-1185">Reference proteome</keyword>
<dbReference type="OrthoDB" id="9814648at2"/>
<proteinExistence type="predicted"/>
<protein>
    <submittedName>
        <fullName evidence="3">GCN5-related N-acetyltransferase</fullName>
    </submittedName>
</protein>
<dbReference type="Pfam" id="PF13302">
    <property type="entry name" value="Acetyltransf_3"/>
    <property type="match status" value="1"/>
</dbReference>
<dbReference type="InterPro" id="IPR000182">
    <property type="entry name" value="GNAT_dom"/>
</dbReference>
<dbReference type="EMBL" id="CP000249">
    <property type="protein sequence ID" value="ABD09685.1"/>
    <property type="molecule type" value="Genomic_DNA"/>
</dbReference>
<dbReference type="Gene3D" id="3.40.630.30">
    <property type="match status" value="1"/>
</dbReference>
<evidence type="ECO:0000313" key="3">
    <source>
        <dbReference type="EMBL" id="ABD09685.1"/>
    </source>
</evidence>
<dbReference type="SUPFAM" id="SSF55729">
    <property type="entry name" value="Acyl-CoA N-acyltransferases (Nat)"/>
    <property type="match status" value="1"/>
</dbReference>
<dbReference type="GO" id="GO:0016747">
    <property type="term" value="F:acyltransferase activity, transferring groups other than amino-acyl groups"/>
    <property type="evidence" value="ECO:0007669"/>
    <property type="project" value="InterPro"/>
</dbReference>
<dbReference type="Proteomes" id="UP000001937">
    <property type="component" value="Chromosome"/>
</dbReference>
<sequence length="158" mass="17489">MVGYGRQTPDSLENRREGVQHQARGTDDQLRFTVYDITTTPPTPVGTTAVLIDHHVRTGEFIIQLNPSSRGKGIGTEATRLTLDYAFHISNLRCVYLSVLTPNTGAIRAYEKAGFRKIGERRQSGYWLGQSADETLMDAIPAEFPGPSLVRQLVNPDS</sequence>
<name>Q2JGA7_FRACC</name>
<evidence type="ECO:0000259" key="2">
    <source>
        <dbReference type="PROSITE" id="PS51186"/>
    </source>
</evidence>
<dbReference type="STRING" id="106370.Francci3_0298"/>
<dbReference type="PROSITE" id="PS51186">
    <property type="entry name" value="GNAT"/>
    <property type="match status" value="1"/>
</dbReference>
<gene>
    <name evidence="3" type="ordered locus">Francci3_0298</name>
</gene>
<feature type="region of interest" description="Disordered" evidence="1">
    <location>
        <begin position="1"/>
        <end position="25"/>
    </location>
</feature>
<dbReference type="KEGG" id="fra:Francci3_0298"/>